<name>A0ABD1E051_HYPHA</name>
<sequence length="102" mass="12111">MNLKWENVLTSVSRSAKDTKQTRRRIVPDRVYNIGNAMQIILNSSAQPHQEVTLKCRGNKPIRFTYEEFTKFTDFSYKFMDDEDFGFIDCAVPNWFDYLLEE</sequence>
<evidence type="ECO:0000313" key="2">
    <source>
        <dbReference type="Proteomes" id="UP001566132"/>
    </source>
</evidence>
<dbReference type="EMBL" id="JBDJPC010000016">
    <property type="protein sequence ID" value="KAL1487950.1"/>
    <property type="molecule type" value="Genomic_DNA"/>
</dbReference>
<dbReference type="Proteomes" id="UP001566132">
    <property type="component" value="Unassembled WGS sequence"/>
</dbReference>
<comment type="caution">
    <text evidence="1">The sequence shown here is derived from an EMBL/GenBank/DDBJ whole genome shotgun (WGS) entry which is preliminary data.</text>
</comment>
<organism evidence="1 2">
    <name type="scientific">Hypothenemus hampei</name>
    <name type="common">Coffee berry borer</name>
    <dbReference type="NCBI Taxonomy" id="57062"/>
    <lineage>
        <taxon>Eukaryota</taxon>
        <taxon>Metazoa</taxon>
        <taxon>Ecdysozoa</taxon>
        <taxon>Arthropoda</taxon>
        <taxon>Hexapoda</taxon>
        <taxon>Insecta</taxon>
        <taxon>Pterygota</taxon>
        <taxon>Neoptera</taxon>
        <taxon>Endopterygota</taxon>
        <taxon>Coleoptera</taxon>
        <taxon>Polyphaga</taxon>
        <taxon>Cucujiformia</taxon>
        <taxon>Curculionidae</taxon>
        <taxon>Scolytinae</taxon>
        <taxon>Hypothenemus</taxon>
    </lineage>
</organism>
<dbReference type="AlphaFoldDB" id="A0ABD1E051"/>
<evidence type="ECO:0000313" key="1">
    <source>
        <dbReference type="EMBL" id="KAL1487950.1"/>
    </source>
</evidence>
<keyword evidence="2" id="KW-1185">Reference proteome</keyword>
<protein>
    <submittedName>
        <fullName evidence="1">Uncharacterized protein</fullName>
    </submittedName>
</protein>
<gene>
    <name evidence="1" type="ORF">ABEB36_015333</name>
</gene>
<proteinExistence type="predicted"/>
<reference evidence="1 2" key="1">
    <citation type="submission" date="2024-05" db="EMBL/GenBank/DDBJ databases">
        <title>Genetic variation in Jamaican populations of the coffee berry borer (Hypothenemus hampei).</title>
        <authorList>
            <person name="Errbii M."/>
            <person name="Myrie A."/>
        </authorList>
    </citation>
    <scope>NUCLEOTIDE SEQUENCE [LARGE SCALE GENOMIC DNA]</scope>
    <source>
        <strain evidence="1">JA-Hopewell-2020-01-JO</strain>
        <tissue evidence="1">Whole body</tissue>
    </source>
</reference>
<accession>A0ABD1E051</accession>